<organism evidence="1 2">
    <name type="scientific">Caenorhabditis tropicalis</name>
    <dbReference type="NCBI Taxonomy" id="1561998"/>
    <lineage>
        <taxon>Eukaryota</taxon>
        <taxon>Metazoa</taxon>
        <taxon>Ecdysozoa</taxon>
        <taxon>Nematoda</taxon>
        <taxon>Chromadorea</taxon>
        <taxon>Rhabditida</taxon>
        <taxon>Rhabditina</taxon>
        <taxon>Rhabditomorpha</taxon>
        <taxon>Rhabditoidea</taxon>
        <taxon>Rhabditidae</taxon>
        <taxon>Peloderinae</taxon>
        <taxon>Caenorhabditis</taxon>
    </lineage>
</organism>
<protein>
    <submittedName>
        <fullName evidence="2">RING-type domain-containing protein</fullName>
    </submittedName>
</protein>
<evidence type="ECO:0000313" key="1">
    <source>
        <dbReference type="Proteomes" id="UP000095282"/>
    </source>
</evidence>
<evidence type="ECO:0000313" key="2">
    <source>
        <dbReference type="WBParaSite" id="Csp11.Scaffold58.g375.t1"/>
    </source>
</evidence>
<dbReference type="WBParaSite" id="Csp11.Scaffold58.g375.t1">
    <property type="protein sequence ID" value="Csp11.Scaffold58.g375.t1"/>
    <property type="gene ID" value="Csp11.Scaffold58.g375"/>
</dbReference>
<name>A0A1I7TCE7_9PELO</name>
<dbReference type="Proteomes" id="UP000095282">
    <property type="component" value="Unplaced"/>
</dbReference>
<keyword evidence="1" id="KW-1185">Reference proteome</keyword>
<sequence>MFASSMLAILAFILVGIIAFLLKIVFNLKSICAENERNLKILMDEKNKDVKKDEDEEYEIPADFSIPDFSDSETESDFDCGMSLGTRSSGYDTEMDHENFLNQVPAGPVATDQIYLTFVCMLTGQHVKAIVDEFHAHIHLVTWTQNELTSEWTPVTCKTCISMVRRTLANKKCTVPFVMDIEATQEEMDNAEEVRRLLDHYERLDETMVYEEEDQDDSDFEDLFKTSVFDDSEDDEEEGFNTEDFDGFEYDYSVFKSDSETYPGY</sequence>
<proteinExistence type="predicted"/>
<reference evidence="2" key="1">
    <citation type="submission" date="2016-11" db="UniProtKB">
        <authorList>
            <consortium name="WormBaseParasite"/>
        </authorList>
    </citation>
    <scope>IDENTIFICATION</scope>
</reference>
<accession>A0A1I7TCE7</accession>
<dbReference type="AlphaFoldDB" id="A0A1I7TCE7"/>